<keyword evidence="6 11" id="KW-0169">Cobalamin biosynthesis</keyword>
<gene>
    <name evidence="11" type="primary">cobT</name>
    <name evidence="12" type="ORF">SAMN04488692_11215</name>
</gene>
<evidence type="ECO:0000256" key="8">
    <source>
        <dbReference type="ARBA" id="ARBA00022679"/>
    </source>
</evidence>
<dbReference type="STRING" id="321763.SAMN04488692_11215"/>
<keyword evidence="13" id="KW-1185">Reference proteome</keyword>
<evidence type="ECO:0000313" key="13">
    <source>
        <dbReference type="Proteomes" id="UP000199476"/>
    </source>
</evidence>
<dbReference type="Pfam" id="PF02277">
    <property type="entry name" value="DBI_PRT"/>
    <property type="match status" value="1"/>
</dbReference>
<dbReference type="GO" id="GO:0008939">
    <property type="term" value="F:nicotinate-nucleotide-dimethylbenzimidazole phosphoribosyltransferase activity"/>
    <property type="evidence" value="ECO:0007669"/>
    <property type="project" value="UniProtKB-UniRule"/>
</dbReference>
<evidence type="ECO:0000256" key="7">
    <source>
        <dbReference type="ARBA" id="ARBA00022676"/>
    </source>
</evidence>
<dbReference type="InterPro" id="IPR036087">
    <property type="entry name" value="Nict_dMeBzImd_PRibTrfase_sf"/>
</dbReference>
<dbReference type="Gene3D" id="3.40.50.10210">
    <property type="match status" value="1"/>
</dbReference>
<accession>A0A1G9P6W7</accession>
<dbReference type="Gene3D" id="1.10.1610.10">
    <property type="match status" value="1"/>
</dbReference>
<dbReference type="NCBIfam" id="TIGR03160">
    <property type="entry name" value="cobT_DBIPRT"/>
    <property type="match status" value="1"/>
</dbReference>
<protein>
    <recommendedName>
        <fullName evidence="5 11">Nicotinate-nucleotide--dimethylbenzimidazole phosphoribosyltransferase</fullName>
        <shortName evidence="11">NN:DBI PRT</shortName>
        <ecNumber evidence="4 11">2.4.2.21</ecNumber>
    </recommendedName>
    <alternativeName>
        <fullName evidence="9 11">N(1)-alpha-phosphoribosyltransferase</fullName>
    </alternativeName>
</protein>
<dbReference type="AlphaFoldDB" id="A0A1G9P6W7"/>
<evidence type="ECO:0000256" key="3">
    <source>
        <dbReference type="ARBA" id="ARBA00007110"/>
    </source>
</evidence>
<sequence>MMKRINEISSQIDEPDIEAMKKAGKRLDSLTKPPGSLGKLEDIVQKLAGITGNIKPAVKNRTHLLMAADHGVADEGVSAVPSEVTEFMVYNFLEGGAAINVLCRQAETELKVFDLGINNDIEHEDIIDRKIKYGTDNIVNGPAMSRSEAISSIETGIEAACKCAESGADIISTGEMGIANTTPSSAIAAVMTSRSVEDVVGRGSGIDQKTFEKKKEIVKKAIKVNDPDPQNSIEVLADLGGLEIGGMTGVILGSAASSLPVLLDGFICGVAALLACNINSGVKDYLIPSHKSVEPGHVKIYQEMGLEPMLDLDMRLGEGTGAVLNINQIEAACRMIDEMATFAEAGMDLD</sequence>
<feature type="active site" description="Proton acceptor" evidence="11">
    <location>
        <position position="318"/>
    </location>
</feature>
<dbReference type="NCBIfam" id="NF000996">
    <property type="entry name" value="PRK00105.1"/>
    <property type="match status" value="1"/>
</dbReference>
<keyword evidence="8 11" id="KW-0808">Transferase</keyword>
<evidence type="ECO:0000256" key="5">
    <source>
        <dbReference type="ARBA" id="ARBA00015486"/>
    </source>
</evidence>
<evidence type="ECO:0000256" key="1">
    <source>
        <dbReference type="ARBA" id="ARBA00002197"/>
    </source>
</evidence>
<reference evidence="12 13" key="1">
    <citation type="submission" date="2016-10" db="EMBL/GenBank/DDBJ databases">
        <authorList>
            <person name="de Groot N.N."/>
        </authorList>
    </citation>
    <scope>NUCLEOTIDE SEQUENCE [LARGE SCALE GENOMIC DNA]</scope>
    <source>
        <strain evidence="12 13">SLAS-1</strain>
    </source>
</reference>
<keyword evidence="7 11" id="KW-0328">Glycosyltransferase</keyword>
<name>A0A1G9P6W7_9FIRM</name>
<dbReference type="InterPro" id="IPR003200">
    <property type="entry name" value="Nict_dMeBzImd_PRibTrfase"/>
</dbReference>
<dbReference type="CDD" id="cd02439">
    <property type="entry name" value="DMB-PRT_CobT"/>
    <property type="match status" value="1"/>
</dbReference>
<dbReference type="UniPathway" id="UPA00061">
    <property type="reaction ID" value="UER00516"/>
</dbReference>
<dbReference type="RefSeq" id="WP_234985548.1">
    <property type="nucleotide sequence ID" value="NZ_FNGO01000012.1"/>
</dbReference>
<comment type="pathway">
    <text evidence="2 11">Nucleoside biosynthesis; alpha-ribazole biosynthesis; alpha-ribazole from 5,6-dimethylbenzimidazole: step 1/2.</text>
</comment>
<proteinExistence type="inferred from homology"/>
<comment type="catalytic activity">
    <reaction evidence="10 11">
        <text>5,6-dimethylbenzimidazole + nicotinate beta-D-ribonucleotide = alpha-ribazole 5'-phosphate + nicotinate + H(+)</text>
        <dbReference type="Rhea" id="RHEA:11196"/>
        <dbReference type="ChEBI" id="CHEBI:15378"/>
        <dbReference type="ChEBI" id="CHEBI:15890"/>
        <dbReference type="ChEBI" id="CHEBI:32544"/>
        <dbReference type="ChEBI" id="CHEBI:57502"/>
        <dbReference type="ChEBI" id="CHEBI:57918"/>
        <dbReference type="EC" id="2.4.2.21"/>
    </reaction>
</comment>
<dbReference type="PANTHER" id="PTHR43463:SF1">
    <property type="entry name" value="NICOTINATE-NUCLEOTIDE--DIMETHYLBENZIMIDAZOLE PHOSPHORIBOSYLTRANSFERASE"/>
    <property type="match status" value="1"/>
</dbReference>
<evidence type="ECO:0000256" key="9">
    <source>
        <dbReference type="ARBA" id="ARBA00030686"/>
    </source>
</evidence>
<dbReference type="GO" id="GO:0009236">
    <property type="term" value="P:cobalamin biosynthetic process"/>
    <property type="evidence" value="ECO:0007669"/>
    <property type="project" value="UniProtKB-UniRule"/>
</dbReference>
<dbReference type="EMBL" id="FNGO01000012">
    <property type="protein sequence ID" value="SDL93977.1"/>
    <property type="molecule type" value="Genomic_DNA"/>
</dbReference>
<dbReference type="SUPFAM" id="SSF52733">
    <property type="entry name" value="Nicotinate mononucleotide:5,6-dimethylbenzimidazole phosphoribosyltransferase (CobT)"/>
    <property type="match status" value="1"/>
</dbReference>
<dbReference type="FunFam" id="3.40.50.10210:FF:000001">
    <property type="entry name" value="Nicotinate-nucleotide--dimethylbenzimidazole phosphoribosyltransferase"/>
    <property type="match status" value="1"/>
</dbReference>
<dbReference type="PANTHER" id="PTHR43463">
    <property type="entry name" value="NICOTINATE-NUCLEOTIDE--DIMETHYLBENZIMIDAZOLE PHOSPHORIBOSYLTRANSFERASE"/>
    <property type="match status" value="1"/>
</dbReference>
<comment type="similarity">
    <text evidence="3 11">Belongs to the CobT family.</text>
</comment>
<dbReference type="InterPro" id="IPR023195">
    <property type="entry name" value="Nict_dMeBzImd_PRibTrfase_N"/>
</dbReference>
<comment type="function">
    <text evidence="1 11">Catalyzes the synthesis of alpha-ribazole-5'-phosphate from nicotinate mononucleotide (NAMN) and 5,6-dimethylbenzimidazole (DMB).</text>
</comment>
<dbReference type="Proteomes" id="UP000199476">
    <property type="component" value="Unassembled WGS sequence"/>
</dbReference>
<organism evidence="12 13">
    <name type="scientific">Halarsenatibacter silvermanii</name>
    <dbReference type="NCBI Taxonomy" id="321763"/>
    <lineage>
        <taxon>Bacteria</taxon>
        <taxon>Bacillati</taxon>
        <taxon>Bacillota</taxon>
        <taxon>Clostridia</taxon>
        <taxon>Halanaerobiales</taxon>
        <taxon>Halarsenatibacteraceae</taxon>
        <taxon>Halarsenatibacter</taxon>
    </lineage>
</organism>
<evidence type="ECO:0000256" key="10">
    <source>
        <dbReference type="ARBA" id="ARBA00047340"/>
    </source>
</evidence>
<dbReference type="InterPro" id="IPR017846">
    <property type="entry name" value="Nict_dMeBzImd_PRibTrfase_bact"/>
</dbReference>
<evidence type="ECO:0000313" key="12">
    <source>
        <dbReference type="EMBL" id="SDL93977.1"/>
    </source>
</evidence>
<evidence type="ECO:0000256" key="2">
    <source>
        <dbReference type="ARBA" id="ARBA00005049"/>
    </source>
</evidence>
<dbReference type="HAMAP" id="MF_00230">
    <property type="entry name" value="CobT"/>
    <property type="match status" value="1"/>
</dbReference>
<evidence type="ECO:0000256" key="4">
    <source>
        <dbReference type="ARBA" id="ARBA00011991"/>
    </source>
</evidence>
<evidence type="ECO:0000256" key="11">
    <source>
        <dbReference type="HAMAP-Rule" id="MF_00230"/>
    </source>
</evidence>
<evidence type="ECO:0000256" key="6">
    <source>
        <dbReference type="ARBA" id="ARBA00022573"/>
    </source>
</evidence>
<dbReference type="EC" id="2.4.2.21" evidence="4 11"/>